<gene>
    <name evidence="1" type="ORF">FNK824_LOCUS12559</name>
</gene>
<protein>
    <submittedName>
        <fullName evidence="1">Uncharacterized protein</fullName>
    </submittedName>
</protein>
<reference evidence="1" key="1">
    <citation type="submission" date="2021-02" db="EMBL/GenBank/DDBJ databases">
        <authorList>
            <person name="Nowell W R."/>
        </authorList>
    </citation>
    <scope>NUCLEOTIDE SEQUENCE</scope>
</reference>
<name>A0A818YKI8_9BILA</name>
<evidence type="ECO:0000313" key="1">
    <source>
        <dbReference type="EMBL" id="CAF3756660.1"/>
    </source>
</evidence>
<dbReference type="EMBL" id="CAJOBE010001583">
    <property type="protein sequence ID" value="CAF3756660.1"/>
    <property type="molecule type" value="Genomic_DNA"/>
</dbReference>
<dbReference type="Proteomes" id="UP000663874">
    <property type="component" value="Unassembled WGS sequence"/>
</dbReference>
<comment type="caution">
    <text evidence="1">The sequence shown here is derived from an EMBL/GenBank/DDBJ whole genome shotgun (WGS) entry which is preliminary data.</text>
</comment>
<accession>A0A818YKI8</accession>
<dbReference type="AlphaFoldDB" id="A0A818YKI8"/>
<proteinExistence type="predicted"/>
<organism evidence="1 2">
    <name type="scientific">Rotaria sordida</name>
    <dbReference type="NCBI Taxonomy" id="392033"/>
    <lineage>
        <taxon>Eukaryota</taxon>
        <taxon>Metazoa</taxon>
        <taxon>Spiralia</taxon>
        <taxon>Gnathifera</taxon>
        <taxon>Rotifera</taxon>
        <taxon>Eurotatoria</taxon>
        <taxon>Bdelloidea</taxon>
        <taxon>Philodinida</taxon>
        <taxon>Philodinidae</taxon>
        <taxon>Rotaria</taxon>
    </lineage>
</organism>
<feature type="non-terminal residue" evidence="1">
    <location>
        <position position="1"/>
    </location>
</feature>
<evidence type="ECO:0000313" key="2">
    <source>
        <dbReference type="Proteomes" id="UP000663874"/>
    </source>
</evidence>
<sequence length="50" mass="5854">PHMIVNGSRWLANNTFVCRAICFDQYLVHVSIWIGEQFDKLQHFSTEIST</sequence>